<dbReference type="InterPro" id="IPR052184">
    <property type="entry name" value="SDR_enzymes"/>
</dbReference>
<sequence length="225" mass="23719">MAPVSIVTGASRGIGLALCRKLKSQGYSVIATCRKPTPELEQLGVRVVQGVDVARDDGCAPLAAAVSGPVDLLVCNAGLLAEDSLDDVSTEGVLKQFEVNSLGPLRTYLSVKGHLGKGAKVVIITSRMGSIADNTSGGDYGYRMSKAAVNMLGKSLALDLKKDGIAVGLLHPGMVKTEMIRQYWGSSGIAEPEQAAEDLVHVIDSKLTLETSGSFWHRSGQELPW</sequence>
<dbReference type="PANTHER" id="PTHR45458:SF1">
    <property type="entry name" value="SHORT CHAIN DEHYDROGENASE"/>
    <property type="match status" value="1"/>
</dbReference>
<dbReference type="InterPro" id="IPR036291">
    <property type="entry name" value="NAD(P)-bd_dom_sf"/>
</dbReference>
<dbReference type="PRINTS" id="PR00081">
    <property type="entry name" value="GDHRDH"/>
</dbReference>
<evidence type="ECO:0000313" key="1">
    <source>
        <dbReference type="EMBL" id="KAG2492354.1"/>
    </source>
</evidence>
<organism evidence="1 2">
    <name type="scientific">Edaphochlamys debaryana</name>
    <dbReference type="NCBI Taxonomy" id="47281"/>
    <lineage>
        <taxon>Eukaryota</taxon>
        <taxon>Viridiplantae</taxon>
        <taxon>Chlorophyta</taxon>
        <taxon>core chlorophytes</taxon>
        <taxon>Chlorophyceae</taxon>
        <taxon>CS clade</taxon>
        <taxon>Chlamydomonadales</taxon>
        <taxon>Chlamydomonadales incertae sedis</taxon>
        <taxon>Edaphochlamys</taxon>
    </lineage>
</organism>
<dbReference type="SUPFAM" id="SSF51735">
    <property type="entry name" value="NAD(P)-binding Rossmann-fold domains"/>
    <property type="match status" value="1"/>
</dbReference>
<dbReference type="Gene3D" id="3.40.50.720">
    <property type="entry name" value="NAD(P)-binding Rossmann-like Domain"/>
    <property type="match status" value="1"/>
</dbReference>
<dbReference type="AlphaFoldDB" id="A0A836BYL2"/>
<dbReference type="GO" id="GO:0016616">
    <property type="term" value="F:oxidoreductase activity, acting on the CH-OH group of donors, NAD or NADP as acceptor"/>
    <property type="evidence" value="ECO:0007669"/>
    <property type="project" value="TreeGrafter"/>
</dbReference>
<keyword evidence="2" id="KW-1185">Reference proteome</keyword>
<accession>A0A836BYL2</accession>
<comment type="caution">
    <text evidence="1">The sequence shown here is derived from an EMBL/GenBank/DDBJ whole genome shotgun (WGS) entry which is preliminary data.</text>
</comment>
<dbReference type="Pfam" id="PF00106">
    <property type="entry name" value="adh_short"/>
    <property type="match status" value="1"/>
</dbReference>
<dbReference type="OrthoDB" id="5296at2759"/>
<dbReference type="CDD" id="cd05325">
    <property type="entry name" value="carb_red_sniffer_like_SDR_c"/>
    <property type="match status" value="1"/>
</dbReference>
<reference evidence="1" key="1">
    <citation type="journal article" date="2020" name="bioRxiv">
        <title>Comparative genomics of Chlamydomonas.</title>
        <authorList>
            <person name="Craig R.J."/>
            <person name="Hasan A.R."/>
            <person name="Ness R.W."/>
            <person name="Keightley P.D."/>
        </authorList>
    </citation>
    <scope>NUCLEOTIDE SEQUENCE</scope>
    <source>
        <strain evidence="1">CCAP 11/70</strain>
    </source>
</reference>
<dbReference type="Proteomes" id="UP000612055">
    <property type="component" value="Unassembled WGS sequence"/>
</dbReference>
<name>A0A836BYL2_9CHLO</name>
<gene>
    <name evidence="1" type="ORF">HYH03_009302</name>
</gene>
<proteinExistence type="predicted"/>
<dbReference type="PANTHER" id="PTHR45458">
    <property type="entry name" value="SHORT-CHAIN DEHYDROGENASE/REDUCTASE SDR"/>
    <property type="match status" value="1"/>
</dbReference>
<dbReference type="EMBL" id="JAEHOE010000045">
    <property type="protein sequence ID" value="KAG2492354.1"/>
    <property type="molecule type" value="Genomic_DNA"/>
</dbReference>
<evidence type="ECO:0000313" key="2">
    <source>
        <dbReference type="Proteomes" id="UP000612055"/>
    </source>
</evidence>
<protein>
    <submittedName>
        <fullName evidence="1">Uncharacterized protein</fullName>
    </submittedName>
</protein>
<dbReference type="InterPro" id="IPR002347">
    <property type="entry name" value="SDR_fam"/>
</dbReference>